<gene>
    <name evidence="1" type="ORF">TorRG33x02_223870</name>
</gene>
<comment type="caution">
    <text evidence="1">The sequence shown here is derived from an EMBL/GenBank/DDBJ whole genome shotgun (WGS) entry which is preliminary data.</text>
</comment>
<name>A0A2P5E8L0_TREOI</name>
<dbReference type="OrthoDB" id="10285864at2759"/>
<proteinExistence type="predicted"/>
<organism evidence="1 2">
    <name type="scientific">Trema orientale</name>
    <name type="common">Charcoal tree</name>
    <name type="synonym">Celtis orientalis</name>
    <dbReference type="NCBI Taxonomy" id="63057"/>
    <lineage>
        <taxon>Eukaryota</taxon>
        <taxon>Viridiplantae</taxon>
        <taxon>Streptophyta</taxon>
        <taxon>Embryophyta</taxon>
        <taxon>Tracheophyta</taxon>
        <taxon>Spermatophyta</taxon>
        <taxon>Magnoliopsida</taxon>
        <taxon>eudicotyledons</taxon>
        <taxon>Gunneridae</taxon>
        <taxon>Pentapetalae</taxon>
        <taxon>rosids</taxon>
        <taxon>fabids</taxon>
        <taxon>Rosales</taxon>
        <taxon>Cannabaceae</taxon>
        <taxon>Trema</taxon>
    </lineage>
</organism>
<evidence type="ECO:0000313" key="1">
    <source>
        <dbReference type="EMBL" id="PON81871.1"/>
    </source>
</evidence>
<dbReference type="InParanoid" id="A0A2P5E8L0"/>
<protein>
    <submittedName>
        <fullName evidence="1">Uncharacterized protein</fullName>
    </submittedName>
</protein>
<dbReference type="AlphaFoldDB" id="A0A2P5E8L0"/>
<evidence type="ECO:0000313" key="2">
    <source>
        <dbReference type="Proteomes" id="UP000237000"/>
    </source>
</evidence>
<accession>A0A2P5E8L0</accession>
<keyword evidence="2" id="KW-1185">Reference proteome</keyword>
<sequence>MDMLESLLGVGLKFHQRSVNRRFGGVSALCIKTSPAAGVPCPRRRHRIELLEEWLVLLKPPENVRTIRHLGAAALLTELLYLIRLCLLSVFAPAPPLIIDGLAAICSLSVICF</sequence>
<dbReference type="Proteomes" id="UP000237000">
    <property type="component" value="Unassembled WGS sequence"/>
</dbReference>
<reference evidence="2" key="1">
    <citation type="submission" date="2016-06" db="EMBL/GenBank/DDBJ databases">
        <title>Parallel loss of symbiosis genes in relatives of nitrogen-fixing non-legume Parasponia.</title>
        <authorList>
            <person name="Van Velzen R."/>
            <person name="Holmer R."/>
            <person name="Bu F."/>
            <person name="Rutten L."/>
            <person name="Van Zeijl A."/>
            <person name="Liu W."/>
            <person name="Santuari L."/>
            <person name="Cao Q."/>
            <person name="Sharma T."/>
            <person name="Shen D."/>
            <person name="Roswanjaya Y."/>
            <person name="Wardhani T."/>
            <person name="Kalhor M.S."/>
            <person name="Jansen J."/>
            <person name="Van den Hoogen J."/>
            <person name="Gungor B."/>
            <person name="Hartog M."/>
            <person name="Hontelez J."/>
            <person name="Verver J."/>
            <person name="Yang W.-C."/>
            <person name="Schijlen E."/>
            <person name="Repin R."/>
            <person name="Schilthuizen M."/>
            <person name="Schranz E."/>
            <person name="Heidstra R."/>
            <person name="Miyata K."/>
            <person name="Fedorova E."/>
            <person name="Kohlen W."/>
            <person name="Bisseling T."/>
            <person name="Smit S."/>
            <person name="Geurts R."/>
        </authorList>
    </citation>
    <scope>NUCLEOTIDE SEQUENCE [LARGE SCALE GENOMIC DNA]</scope>
    <source>
        <strain evidence="2">cv. RG33-2</strain>
    </source>
</reference>
<dbReference type="EMBL" id="JXTC01000207">
    <property type="protein sequence ID" value="PON81871.1"/>
    <property type="molecule type" value="Genomic_DNA"/>
</dbReference>